<dbReference type="GO" id="GO:0043190">
    <property type="term" value="C:ATP-binding cassette (ABC) transporter complex"/>
    <property type="evidence" value="ECO:0007669"/>
    <property type="project" value="InterPro"/>
</dbReference>
<proteinExistence type="inferred from homology"/>
<comment type="subcellular location">
    <subcellularLocation>
        <location evidence="1">Cell membrane</location>
        <topology evidence="1">Lipid-anchor</topology>
    </subcellularLocation>
</comment>
<dbReference type="PROSITE" id="PS51257">
    <property type="entry name" value="PROKAR_LIPOPROTEIN"/>
    <property type="match status" value="1"/>
</dbReference>
<name>A0A3P5XRW0_STRCB</name>
<evidence type="ECO:0000313" key="10">
    <source>
        <dbReference type="Proteomes" id="UP000280759"/>
    </source>
</evidence>
<evidence type="ECO:0000256" key="3">
    <source>
        <dbReference type="ARBA" id="ARBA00022448"/>
    </source>
</evidence>
<reference evidence="9 10" key="1">
    <citation type="submission" date="2018-10" db="EMBL/GenBank/DDBJ databases">
        <authorList>
            <consortium name="Molecular Microbiology and Infection Unit (UMMI)"/>
            <person name="Machado M."/>
        </authorList>
    </citation>
    <scope>NUCLEOTIDE SEQUENCE [LARGE SCALE GENOMIC DNA]</scope>
    <source>
        <strain evidence="9">FMV2238.02</strain>
    </source>
</reference>
<dbReference type="PIRSF" id="PIRSF002741">
    <property type="entry name" value="MppA"/>
    <property type="match status" value="1"/>
</dbReference>
<evidence type="ECO:0000313" key="9">
    <source>
        <dbReference type="EMBL" id="VDC43448.1"/>
    </source>
</evidence>
<dbReference type="SUPFAM" id="SSF53850">
    <property type="entry name" value="Periplasmic binding protein-like II"/>
    <property type="match status" value="1"/>
</dbReference>
<keyword evidence="10" id="KW-1185">Reference proteome</keyword>
<evidence type="ECO:0000259" key="8">
    <source>
        <dbReference type="Pfam" id="PF00496"/>
    </source>
</evidence>
<dbReference type="EMBL" id="UXEP01000038">
    <property type="protein sequence ID" value="VDC43448.1"/>
    <property type="molecule type" value="Genomic_DNA"/>
</dbReference>
<dbReference type="Proteomes" id="UP000280759">
    <property type="component" value="Unassembled WGS sequence"/>
</dbReference>
<dbReference type="InterPro" id="IPR030678">
    <property type="entry name" value="Peptide/Ni-bd"/>
</dbReference>
<dbReference type="GO" id="GO:0015833">
    <property type="term" value="P:peptide transport"/>
    <property type="evidence" value="ECO:0007669"/>
    <property type="project" value="UniProtKB-KW"/>
</dbReference>
<gene>
    <name evidence="9" type="primary">sarA</name>
    <name evidence="9" type="ORF">FMV2238Y02_19490</name>
</gene>
<dbReference type="InterPro" id="IPR039424">
    <property type="entry name" value="SBP_5"/>
</dbReference>
<dbReference type="PANTHER" id="PTHR30290">
    <property type="entry name" value="PERIPLASMIC BINDING COMPONENT OF ABC TRANSPORTER"/>
    <property type="match status" value="1"/>
</dbReference>
<dbReference type="GO" id="GO:0015031">
    <property type="term" value="P:protein transport"/>
    <property type="evidence" value="ECO:0007669"/>
    <property type="project" value="UniProtKB-KW"/>
</dbReference>
<keyword evidence="5" id="KW-0571">Peptide transport</keyword>
<feature type="chain" id="PRO_5039101210" evidence="7">
    <location>
        <begin position="22"/>
        <end position="659"/>
    </location>
</feature>
<dbReference type="AlphaFoldDB" id="A0A3P5XRW0"/>
<keyword evidence="4 7" id="KW-0732">Signal</keyword>
<dbReference type="InterPro" id="IPR000914">
    <property type="entry name" value="SBP_5_dom"/>
</dbReference>
<comment type="similarity">
    <text evidence="2">Belongs to the bacterial solute-binding protein 5 family.</text>
</comment>
<feature type="domain" description="Solute-binding protein family 5" evidence="8">
    <location>
        <begin position="79"/>
        <end position="515"/>
    </location>
</feature>
<evidence type="ECO:0000256" key="7">
    <source>
        <dbReference type="SAM" id="SignalP"/>
    </source>
</evidence>
<organism evidence="9 10">
    <name type="scientific">Streptococcus canis</name>
    <dbReference type="NCBI Taxonomy" id="1329"/>
    <lineage>
        <taxon>Bacteria</taxon>
        <taxon>Bacillati</taxon>
        <taxon>Bacillota</taxon>
        <taxon>Bacilli</taxon>
        <taxon>Lactobacillales</taxon>
        <taxon>Streptococcaceae</taxon>
        <taxon>Streptococcus</taxon>
    </lineage>
</organism>
<dbReference type="PANTHER" id="PTHR30290:SF10">
    <property type="entry name" value="PERIPLASMIC OLIGOPEPTIDE-BINDING PROTEIN-RELATED"/>
    <property type="match status" value="1"/>
</dbReference>
<evidence type="ECO:0000256" key="1">
    <source>
        <dbReference type="ARBA" id="ARBA00004193"/>
    </source>
</evidence>
<dbReference type="Pfam" id="PF00496">
    <property type="entry name" value="SBP_bac_5"/>
    <property type="match status" value="1"/>
</dbReference>
<dbReference type="GO" id="GO:1904680">
    <property type="term" value="F:peptide transmembrane transporter activity"/>
    <property type="evidence" value="ECO:0007669"/>
    <property type="project" value="TreeGrafter"/>
</dbReference>
<keyword evidence="6" id="KW-0653">Protein transport</keyword>
<evidence type="ECO:0000256" key="6">
    <source>
        <dbReference type="ARBA" id="ARBA00022927"/>
    </source>
</evidence>
<accession>A0A3P5XRW0</accession>
<dbReference type="InterPro" id="IPR023765">
    <property type="entry name" value="SBP_5_CS"/>
</dbReference>
<dbReference type="CDD" id="cd08504">
    <property type="entry name" value="PBP2_OppA"/>
    <property type="match status" value="1"/>
</dbReference>
<evidence type="ECO:0000256" key="5">
    <source>
        <dbReference type="ARBA" id="ARBA00022856"/>
    </source>
</evidence>
<evidence type="ECO:0000256" key="4">
    <source>
        <dbReference type="ARBA" id="ARBA00022729"/>
    </source>
</evidence>
<keyword evidence="3" id="KW-0813">Transport</keyword>
<dbReference type="Gene3D" id="3.40.190.10">
    <property type="entry name" value="Periplasmic binding protein-like II"/>
    <property type="match status" value="1"/>
</dbReference>
<dbReference type="Gene3D" id="3.90.76.10">
    <property type="entry name" value="Dipeptide-binding Protein, Domain 1"/>
    <property type="match status" value="1"/>
</dbReference>
<feature type="signal peptide" evidence="7">
    <location>
        <begin position="1"/>
        <end position="21"/>
    </location>
</feature>
<dbReference type="RefSeq" id="WP_125074788.1">
    <property type="nucleotide sequence ID" value="NZ_CP053792.1"/>
</dbReference>
<dbReference type="GO" id="GO:0042597">
    <property type="term" value="C:periplasmic space"/>
    <property type="evidence" value="ECO:0007669"/>
    <property type="project" value="UniProtKB-ARBA"/>
</dbReference>
<evidence type="ECO:0000256" key="2">
    <source>
        <dbReference type="ARBA" id="ARBA00005695"/>
    </source>
</evidence>
<protein>
    <submittedName>
        <fullName evidence="9">Oligopeptide-binding protein SarA</fullName>
    </submittedName>
</protein>
<dbReference type="Gene3D" id="3.10.105.10">
    <property type="entry name" value="Dipeptide-binding Protein, Domain 3"/>
    <property type="match status" value="1"/>
</dbReference>
<dbReference type="PROSITE" id="PS01040">
    <property type="entry name" value="SBP_BACTERIAL_5"/>
    <property type="match status" value="1"/>
</dbReference>
<sequence length="659" mass="72446" precursor="true">MKKSKWLATLGVAVLSVSVLAACGSKNASGGSDATKTYKYVFVNDPKSLDYILSNGGGTTDVATQMVDGLLENDKYGNLVPSLAKDWKVSKDGLTYTYTLRDGVSWYTADGEEYAPVTAEDFVTGLKHAVDGKSEALYVVEDSIKNLKAYKNGEVDFKEVGIKALDDKTVQYTLNKPESYWNSKTTYSVLFPVNEKFLKSQGKDFGTTDPSSILVNGAYFLSAFTSKSSMEFHKNENYWDAKNVGIESVKLTYSDGSDPGSFYKNFDKGEFTVARLYPNDPTYKSAKKNYADNITYGMLTGDIRHLTWNLNRTSFKNTKKDPAQQDAGKKALNNKDFRQAIQFAFDRASFQAQTAGQDAKTKALRNMLVPPTFVTIGENDFGSEVEKDLATMGDEWKDVNLDDAQDGFYNPEKAKAEFAKAKEALTAEGVTFPVQLDYPVDQANAATVQEAQSFKQSVEASLGKENVIVNVLETETSTHEAQGFYAETPEQQDYDIISSWWGPDYQDPRTYLDIMSPVDGGSVIQKLGIKAGESKDVVAAAGLDTYQTLLDEAAAITDDNDARYKAYAKAQAYLTDSAVDIPVVALGGTPRVTKAVPFSGAFAWAGAKGPASVYYYKGMKLQDKPVTAKQYEKAKEKWLKAKAKSNAEYAEKLADHVEK</sequence>